<accession>A0A5C3QQA4</accession>
<sequence>MDQDQARTGTPLDCIPDSELQLSASYQGKYQGRTARGSTPVVKALGETTHIRGSAIYSQVHANGHGSRIRQYFFLRTWNQHTTPCTSVKNRPS</sequence>
<dbReference type="Proteomes" id="UP000305067">
    <property type="component" value="Unassembled WGS sequence"/>
</dbReference>
<keyword evidence="2" id="KW-1185">Reference proteome</keyword>
<organism evidence="1 2">
    <name type="scientific">Pterulicium gracile</name>
    <dbReference type="NCBI Taxonomy" id="1884261"/>
    <lineage>
        <taxon>Eukaryota</taxon>
        <taxon>Fungi</taxon>
        <taxon>Dikarya</taxon>
        <taxon>Basidiomycota</taxon>
        <taxon>Agaricomycotina</taxon>
        <taxon>Agaricomycetes</taxon>
        <taxon>Agaricomycetidae</taxon>
        <taxon>Agaricales</taxon>
        <taxon>Pleurotineae</taxon>
        <taxon>Pterulaceae</taxon>
        <taxon>Pterulicium</taxon>
    </lineage>
</organism>
<protein>
    <submittedName>
        <fullName evidence="1">Uncharacterized protein</fullName>
    </submittedName>
</protein>
<proteinExistence type="predicted"/>
<reference evidence="1 2" key="1">
    <citation type="journal article" date="2019" name="Nat. Ecol. Evol.">
        <title>Megaphylogeny resolves global patterns of mushroom evolution.</title>
        <authorList>
            <person name="Varga T."/>
            <person name="Krizsan K."/>
            <person name="Foldi C."/>
            <person name="Dima B."/>
            <person name="Sanchez-Garcia M."/>
            <person name="Sanchez-Ramirez S."/>
            <person name="Szollosi G.J."/>
            <person name="Szarkandi J.G."/>
            <person name="Papp V."/>
            <person name="Albert L."/>
            <person name="Andreopoulos W."/>
            <person name="Angelini C."/>
            <person name="Antonin V."/>
            <person name="Barry K.W."/>
            <person name="Bougher N.L."/>
            <person name="Buchanan P."/>
            <person name="Buyck B."/>
            <person name="Bense V."/>
            <person name="Catcheside P."/>
            <person name="Chovatia M."/>
            <person name="Cooper J."/>
            <person name="Damon W."/>
            <person name="Desjardin D."/>
            <person name="Finy P."/>
            <person name="Geml J."/>
            <person name="Haridas S."/>
            <person name="Hughes K."/>
            <person name="Justo A."/>
            <person name="Karasinski D."/>
            <person name="Kautmanova I."/>
            <person name="Kiss B."/>
            <person name="Kocsube S."/>
            <person name="Kotiranta H."/>
            <person name="LaButti K.M."/>
            <person name="Lechner B.E."/>
            <person name="Liimatainen K."/>
            <person name="Lipzen A."/>
            <person name="Lukacs Z."/>
            <person name="Mihaltcheva S."/>
            <person name="Morgado L.N."/>
            <person name="Niskanen T."/>
            <person name="Noordeloos M.E."/>
            <person name="Ohm R.A."/>
            <person name="Ortiz-Santana B."/>
            <person name="Ovrebo C."/>
            <person name="Racz N."/>
            <person name="Riley R."/>
            <person name="Savchenko A."/>
            <person name="Shiryaev A."/>
            <person name="Soop K."/>
            <person name="Spirin V."/>
            <person name="Szebenyi C."/>
            <person name="Tomsovsky M."/>
            <person name="Tulloss R.E."/>
            <person name="Uehling J."/>
            <person name="Grigoriev I.V."/>
            <person name="Vagvolgyi C."/>
            <person name="Papp T."/>
            <person name="Martin F.M."/>
            <person name="Miettinen O."/>
            <person name="Hibbett D.S."/>
            <person name="Nagy L.G."/>
        </authorList>
    </citation>
    <scope>NUCLEOTIDE SEQUENCE [LARGE SCALE GENOMIC DNA]</scope>
    <source>
        <strain evidence="1 2">CBS 309.79</strain>
    </source>
</reference>
<evidence type="ECO:0000313" key="1">
    <source>
        <dbReference type="EMBL" id="TFL02701.1"/>
    </source>
</evidence>
<name>A0A5C3QQA4_9AGAR</name>
<gene>
    <name evidence="1" type="ORF">BDV98DRAFT_592354</name>
</gene>
<dbReference type="AlphaFoldDB" id="A0A5C3QQA4"/>
<dbReference type="EMBL" id="ML178822">
    <property type="protein sequence ID" value="TFL02701.1"/>
    <property type="molecule type" value="Genomic_DNA"/>
</dbReference>
<evidence type="ECO:0000313" key="2">
    <source>
        <dbReference type="Proteomes" id="UP000305067"/>
    </source>
</evidence>